<dbReference type="AlphaFoldDB" id="A0A917WKA5"/>
<reference evidence="1" key="2">
    <citation type="submission" date="2020-09" db="EMBL/GenBank/DDBJ databases">
        <authorList>
            <person name="Sun Q."/>
            <person name="Ohkuma M."/>
        </authorList>
    </citation>
    <scope>NUCLEOTIDE SEQUENCE</scope>
    <source>
        <strain evidence="1">JCM 19831</strain>
    </source>
</reference>
<dbReference type="EMBL" id="BMPI01000003">
    <property type="protein sequence ID" value="GGM09778.1"/>
    <property type="molecule type" value="Genomic_DNA"/>
</dbReference>
<comment type="caution">
    <text evidence="1">The sequence shown here is derived from an EMBL/GenBank/DDBJ whole genome shotgun (WGS) entry which is preliminary data.</text>
</comment>
<proteinExistence type="predicted"/>
<keyword evidence="2" id="KW-1185">Reference proteome</keyword>
<dbReference type="SUPFAM" id="SSF53901">
    <property type="entry name" value="Thiolase-like"/>
    <property type="match status" value="1"/>
</dbReference>
<dbReference type="Gene3D" id="3.40.47.10">
    <property type="match status" value="1"/>
</dbReference>
<evidence type="ECO:0008006" key="3">
    <source>
        <dbReference type="Google" id="ProtNLM"/>
    </source>
</evidence>
<evidence type="ECO:0000313" key="1">
    <source>
        <dbReference type="EMBL" id="GGM09778.1"/>
    </source>
</evidence>
<dbReference type="InterPro" id="IPR016039">
    <property type="entry name" value="Thiolase-like"/>
</dbReference>
<evidence type="ECO:0000313" key="2">
    <source>
        <dbReference type="Proteomes" id="UP000642070"/>
    </source>
</evidence>
<dbReference type="Proteomes" id="UP000642070">
    <property type="component" value="Unassembled WGS sequence"/>
</dbReference>
<name>A0A917WKA5_9ACTN</name>
<dbReference type="GO" id="GO:0016746">
    <property type="term" value="F:acyltransferase activity"/>
    <property type="evidence" value="ECO:0007669"/>
    <property type="project" value="InterPro"/>
</dbReference>
<gene>
    <name evidence="1" type="ORF">GCM10007977_008670</name>
</gene>
<protein>
    <recommendedName>
        <fullName evidence="3">Beta-ketoacyl synthase N-terminal domain-containing protein</fullName>
    </recommendedName>
</protein>
<accession>A0A917WKA5</accession>
<sequence length="173" mass="17460">MNRRLVEGAQRAGLAVAASAAWPEPGDGPPPALAGFVHSTFNPLVAAVSGRCVERHRESAPTPTATTAIVLVSAVGDAASAAHVADAVDHGGRVGPLFFFQSVPNAVAGHIAARWSLTGPVVCVGDTAAGLDVARLLLADGDADEALLVELRQDTAGRETATAVVLIEEGVTA</sequence>
<reference evidence="1" key="1">
    <citation type="journal article" date="2014" name="Int. J. Syst. Evol. Microbiol.">
        <title>Complete genome sequence of Corynebacterium casei LMG S-19264T (=DSM 44701T), isolated from a smear-ripened cheese.</title>
        <authorList>
            <consortium name="US DOE Joint Genome Institute (JGI-PGF)"/>
            <person name="Walter F."/>
            <person name="Albersmeier A."/>
            <person name="Kalinowski J."/>
            <person name="Ruckert C."/>
        </authorList>
    </citation>
    <scope>NUCLEOTIDE SEQUENCE</scope>
    <source>
        <strain evidence="1">JCM 19831</strain>
    </source>
</reference>
<organism evidence="1 2">
    <name type="scientific">Dactylosporangium sucinum</name>
    <dbReference type="NCBI Taxonomy" id="1424081"/>
    <lineage>
        <taxon>Bacteria</taxon>
        <taxon>Bacillati</taxon>
        <taxon>Actinomycetota</taxon>
        <taxon>Actinomycetes</taxon>
        <taxon>Micromonosporales</taxon>
        <taxon>Micromonosporaceae</taxon>
        <taxon>Dactylosporangium</taxon>
    </lineage>
</organism>
<dbReference type="RefSeq" id="WP_190248343.1">
    <property type="nucleotide sequence ID" value="NZ_BMPI01000003.1"/>
</dbReference>